<evidence type="ECO:0000313" key="7">
    <source>
        <dbReference type="EMBL" id="EEW38026.1"/>
    </source>
</evidence>
<dbReference type="GO" id="GO:0005886">
    <property type="term" value="C:plasma membrane"/>
    <property type="evidence" value="ECO:0007669"/>
    <property type="project" value="UniProtKB-SubCell"/>
</dbReference>
<dbReference type="CDD" id="cd06580">
    <property type="entry name" value="TM_PBP1_transp_TpRbsC_like"/>
    <property type="match status" value="1"/>
</dbReference>
<dbReference type="PANTHER" id="PTHR47089">
    <property type="entry name" value="ABC TRANSPORTER, PERMEASE PROTEIN"/>
    <property type="match status" value="1"/>
</dbReference>
<dbReference type="InterPro" id="IPR001851">
    <property type="entry name" value="ABC_transp_permease"/>
</dbReference>
<name>C8NEC5_9LACT</name>
<comment type="subcellular location">
    <subcellularLocation>
        <location evidence="1">Cell membrane</location>
        <topology evidence="1">Multi-pass membrane protein</topology>
    </subcellularLocation>
</comment>
<dbReference type="RefSeq" id="WP_005605264.1">
    <property type="nucleotide sequence ID" value="NZ_CP102283.1"/>
</dbReference>
<evidence type="ECO:0000256" key="3">
    <source>
        <dbReference type="ARBA" id="ARBA00022692"/>
    </source>
</evidence>
<dbReference type="Proteomes" id="UP000005926">
    <property type="component" value="Unassembled WGS sequence"/>
</dbReference>
<comment type="caution">
    <text evidence="7">The sequence shown here is derived from an EMBL/GenBank/DDBJ whole genome shotgun (WGS) entry which is preliminary data.</text>
</comment>
<feature type="transmembrane region" description="Helical" evidence="6">
    <location>
        <begin position="280"/>
        <end position="302"/>
    </location>
</feature>
<feature type="transmembrane region" description="Helical" evidence="6">
    <location>
        <begin position="322"/>
        <end position="341"/>
    </location>
</feature>
<proteinExistence type="predicted"/>
<dbReference type="AlphaFoldDB" id="C8NEC5"/>
<feature type="transmembrane region" description="Helical" evidence="6">
    <location>
        <begin position="62"/>
        <end position="94"/>
    </location>
</feature>
<dbReference type="eggNOG" id="COG4603">
    <property type="taxonomic scope" value="Bacteria"/>
</dbReference>
<dbReference type="PANTHER" id="PTHR47089:SF1">
    <property type="entry name" value="GUANOSINE ABC TRANSPORTER PERMEASE PROTEIN NUPP"/>
    <property type="match status" value="1"/>
</dbReference>
<feature type="transmembrane region" description="Helical" evidence="6">
    <location>
        <begin position="189"/>
        <end position="209"/>
    </location>
</feature>
<evidence type="ECO:0000256" key="1">
    <source>
        <dbReference type="ARBA" id="ARBA00004651"/>
    </source>
</evidence>
<evidence type="ECO:0000313" key="8">
    <source>
        <dbReference type="Proteomes" id="UP000005926"/>
    </source>
</evidence>
<keyword evidence="8" id="KW-1185">Reference proteome</keyword>
<sequence>MKGASYKKVLIPVLSVVLGLLVGAIIMAVFGFDPVKGYSALLKGSLGKPFYIGETLRQATPLILVALGFAFASYAGFFNIGVAGQALMGWFASVTTGLLFSDLPKIVLLPLCILVGMLAGALWAGIAGYLKAYFNTSEVIVTIMLNYTALHIVNYVIREILTEKAEITASVPEAASLKMSFLYQLTSKSTLHGGIFIAIAAVFVVWLLMNKTTTGFELKTVGLNKNAAEYSGMSAKKTIILAMLISGGLAGLGGVMEGLGTFQHAFASESLPSIGWDGMAVALLGLSNPFGILFSSLVFAILRIGGISMPLLAKIPTEVVSIVVAFIIFFVGANYLMQVIVDKFPSFGKRKG</sequence>
<dbReference type="STRING" id="638301.HMPREF0444_0270"/>
<dbReference type="EMBL" id="ACKZ01000008">
    <property type="protein sequence ID" value="EEW38026.1"/>
    <property type="molecule type" value="Genomic_DNA"/>
</dbReference>
<evidence type="ECO:0000256" key="4">
    <source>
        <dbReference type="ARBA" id="ARBA00022989"/>
    </source>
</evidence>
<dbReference type="HOGENOM" id="CLU_040769_0_1_9"/>
<keyword evidence="5 6" id="KW-0472">Membrane</keyword>
<evidence type="ECO:0000256" key="6">
    <source>
        <dbReference type="SAM" id="Phobius"/>
    </source>
</evidence>
<dbReference type="GeneID" id="78411464"/>
<dbReference type="GO" id="GO:0022857">
    <property type="term" value="F:transmembrane transporter activity"/>
    <property type="evidence" value="ECO:0007669"/>
    <property type="project" value="InterPro"/>
</dbReference>
<feature type="transmembrane region" description="Helical" evidence="6">
    <location>
        <begin position="9"/>
        <end position="32"/>
    </location>
</feature>
<keyword evidence="4 6" id="KW-1133">Transmembrane helix</keyword>
<reference evidence="7 8" key="1">
    <citation type="submission" date="2009-08" db="EMBL/GenBank/DDBJ databases">
        <authorList>
            <person name="Muzny D."/>
            <person name="Qin X."/>
            <person name="Deng J."/>
            <person name="Jiang H."/>
            <person name="Liu Y."/>
            <person name="Qu J."/>
            <person name="Song X.-Z."/>
            <person name="Zhang L."/>
            <person name="Thornton R."/>
            <person name="Coyle M."/>
            <person name="Francisco L."/>
            <person name="Jackson L."/>
            <person name="Javaid M."/>
            <person name="Korchina V."/>
            <person name="Kovar C."/>
            <person name="Mata R."/>
            <person name="Mathew T."/>
            <person name="Ngo R."/>
            <person name="Nguyen L."/>
            <person name="Nguyen N."/>
            <person name="Okwuonu G."/>
            <person name="Ongeri F."/>
            <person name="Pham C."/>
            <person name="Simmons D."/>
            <person name="Wilczek-Boney K."/>
            <person name="Hale W."/>
            <person name="Jakkamsetti A."/>
            <person name="Pham P."/>
            <person name="Ruth R."/>
            <person name="San Lucas F."/>
            <person name="Warren J."/>
            <person name="Zhang J."/>
            <person name="Zhao Z."/>
            <person name="Zhou C."/>
            <person name="Zhu D."/>
            <person name="Lee S."/>
            <person name="Bess C."/>
            <person name="Blankenburg K."/>
            <person name="Forbes L."/>
            <person name="Fu Q."/>
            <person name="Gubbala S."/>
            <person name="Hirani K."/>
            <person name="Jayaseelan J.C."/>
            <person name="Lara F."/>
            <person name="Munidasa M."/>
            <person name="Palculict T."/>
            <person name="Patil S."/>
            <person name="Pu L.-L."/>
            <person name="Saada N."/>
            <person name="Tang L."/>
            <person name="Weissenberger G."/>
            <person name="Zhu Y."/>
            <person name="Hemphill L."/>
            <person name="Shang Y."/>
            <person name="Youmans B."/>
            <person name="Ayvaz T."/>
            <person name="Ross M."/>
            <person name="Santibanez J."/>
            <person name="Aqrawi P."/>
            <person name="Gross S."/>
            <person name="Joshi V."/>
            <person name="Fowler G."/>
            <person name="Nazareth L."/>
            <person name="Reid J."/>
            <person name="Worley K."/>
            <person name="Petrosino J."/>
            <person name="Highlander S."/>
            <person name="Gibbs R."/>
        </authorList>
    </citation>
    <scope>NUCLEOTIDE SEQUENCE [LARGE SCALE GENOMIC DNA]</scope>
    <source>
        <strain evidence="7 8">ATCC 49175</strain>
    </source>
</reference>
<feature type="transmembrane region" description="Helical" evidence="6">
    <location>
        <begin position="239"/>
        <end position="259"/>
    </location>
</feature>
<evidence type="ECO:0000256" key="2">
    <source>
        <dbReference type="ARBA" id="ARBA00022475"/>
    </source>
</evidence>
<keyword evidence="2" id="KW-1003">Cell membrane</keyword>
<gene>
    <name evidence="7" type="ORF">HMPREF0444_0270</name>
</gene>
<accession>C8NEC5</accession>
<keyword evidence="3 6" id="KW-0812">Transmembrane</keyword>
<dbReference type="Pfam" id="PF02653">
    <property type="entry name" value="BPD_transp_2"/>
    <property type="match status" value="1"/>
</dbReference>
<organism evidence="7 8">
    <name type="scientific">Granulicatella adiacens ATCC 49175</name>
    <dbReference type="NCBI Taxonomy" id="638301"/>
    <lineage>
        <taxon>Bacteria</taxon>
        <taxon>Bacillati</taxon>
        <taxon>Bacillota</taxon>
        <taxon>Bacilli</taxon>
        <taxon>Lactobacillales</taxon>
        <taxon>Carnobacteriaceae</taxon>
        <taxon>Granulicatella</taxon>
    </lineage>
</organism>
<evidence type="ECO:0000256" key="5">
    <source>
        <dbReference type="ARBA" id="ARBA00023136"/>
    </source>
</evidence>
<feature type="transmembrane region" description="Helical" evidence="6">
    <location>
        <begin position="106"/>
        <end position="127"/>
    </location>
</feature>
<protein>
    <submittedName>
        <fullName evidence="7">Branched-chain amino acid ABC transporter, permease protein</fullName>
    </submittedName>
</protein>